<dbReference type="Proteomes" id="UP000478052">
    <property type="component" value="Unassembled WGS sequence"/>
</dbReference>
<comment type="subcellular location">
    <subcellularLocation>
        <location evidence="1">Cytoplasm</location>
        <location evidence="1">Cytoskeleton</location>
    </subcellularLocation>
</comment>
<organism evidence="7 8">
    <name type="scientific">Aphis craccivora</name>
    <name type="common">Cowpea aphid</name>
    <dbReference type="NCBI Taxonomy" id="307492"/>
    <lineage>
        <taxon>Eukaryota</taxon>
        <taxon>Metazoa</taxon>
        <taxon>Ecdysozoa</taxon>
        <taxon>Arthropoda</taxon>
        <taxon>Hexapoda</taxon>
        <taxon>Insecta</taxon>
        <taxon>Pterygota</taxon>
        <taxon>Neoptera</taxon>
        <taxon>Paraneoptera</taxon>
        <taxon>Hemiptera</taxon>
        <taxon>Sternorrhyncha</taxon>
        <taxon>Aphidomorpha</taxon>
        <taxon>Aphidoidea</taxon>
        <taxon>Aphididae</taxon>
        <taxon>Aphidini</taxon>
        <taxon>Aphis</taxon>
        <taxon>Aphis</taxon>
    </lineage>
</organism>
<comment type="similarity">
    <text evidence="2 6">Belongs to the ARPC5 family.</text>
</comment>
<dbReference type="InterPro" id="IPR036743">
    <property type="entry name" value="ARPC5_sf"/>
</dbReference>
<sequence>KTHQKNYLVFKFTYITCTRTKRSINLNCEYSDIFLKDLHHLFDCVFCIWISYHFISKDRTSTDKTRLLSFFVCSCLLKNPQVRKCTMSENTRSSAFRKIDVDQFNENFKDDEQTENQSTTAIPDESEITTMINQGRFADALKSALKNAPLGSKNQQLRDNALNVVMKVLLATKLSQIDEVVAQLDIDMVDVLMKYIYKGFEKSTEKKSSHLLMWHEKAYALGGAGSIIRVLTDRKRV</sequence>
<comment type="caution">
    <text evidence="7">The sequence shown here is derived from an EMBL/GenBank/DDBJ whole genome shotgun (WGS) entry which is preliminary data.</text>
</comment>
<evidence type="ECO:0000313" key="7">
    <source>
        <dbReference type="EMBL" id="KAF0756741.1"/>
    </source>
</evidence>
<dbReference type="GO" id="GO:0034314">
    <property type="term" value="P:Arp2/3 complex-mediated actin nucleation"/>
    <property type="evidence" value="ECO:0007669"/>
    <property type="project" value="InterPro"/>
</dbReference>
<protein>
    <recommendedName>
        <fullName evidence="6">Actin-related protein 2/3 complex subunit 5</fullName>
    </recommendedName>
</protein>
<proteinExistence type="inferred from homology"/>
<reference evidence="7 8" key="1">
    <citation type="submission" date="2019-08" db="EMBL/GenBank/DDBJ databases">
        <title>Whole genome of Aphis craccivora.</title>
        <authorList>
            <person name="Voronova N.V."/>
            <person name="Shulinski R.S."/>
            <person name="Bandarenka Y.V."/>
            <person name="Zhorov D.G."/>
            <person name="Warner D."/>
        </authorList>
    </citation>
    <scope>NUCLEOTIDE SEQUENCE [LARGE SCALE GENOMIC DNA]</scope>
    <source>
        <strain evidence="7">180601</strain>
        <tissue evidence="7">Whole Body</tissue>
    </source>
</reference>
<dbReference type="Gene3D" id="1.25.40.190">
    <property type="entry name" value="Actin-related protein 2/3 complex subunit 5"/>
    <property type="match status" value="1"/>
</dbReference>
<comment type="function">
    <text evidence="6">Functions as component of the Arp2/3 complex which is involved in regulation of actin polymerization and together with an activating nucleation-promoting factor (NPF) mediates the formation of branched actin networks. Arp2/3 complex plays a critical role in the control of cell morphogenesis via the modulation of cell polarity development.</text>
</comment>
<gene>
    <name evidence="7" type="ORF">FWK35_00025414</name>
</gene>
<dbReference type="PANTHER" id="PTHR12644">
    <property type="entry name" value="ARP2/3 COMPLEX 16 KD SUBUNIT P16-ARC"/>
    <property type="match status" value="1"/>
</dbReference>
<dbReference type="FunFam" id="1.25.40.190:FF:000003">
    <property type="entry name" value="Actin-related protein 2/3 complex subunit 5"/>
    <property type="match status" value="1"/>
</dbReference>
<comment type="function">
    <text evidence="5">Functions as a component of the Arp2/3 complex which is involved in regulation of actin polymerization and together with an activating nucleation-promoting factor (NPF) mediates the formation of branched actin networks.</text>
</comment>
<name>A0A6G0YJ99_APHCR</name>
<dbReference type="SUPFAM" id="SSF69103">
    <property type="entry name" value="Arp2/3 complex 16 kDa subunit ARPC5"/>
    <property type="match status" value="1"/>
</dbReference>
<evidence type="ECO:0000256" key="4">
    <source>
        <dbReference type="ARBA" id="ARBA00023212"/>
    </source>
</evidence>
<dbReference type="OrthoDB" id="429520at2759"/>
<keyword evidence="3" id="KW-0963">Cytoplasm</keyword>
<dbReference type="Pfam" id="PF04699">
    <property type="entry name" value="P16-Arc"/>
    <property type="match status" value="1"/>
</dbReference>
<accession>A0A6G0YJ99</accession>
<feature type="non-terminal residue" evidence="7">
    <location>
        <position position="1"/>
    </location>
</feature>
<keyword evidence="8" id="KW-1185">Reference proteome</keyword>
<dbReference type="EMBL" id="VUJU01003770">
    <property type="protein sequence ID" value="KAF0756741.1"/>
    <property type="molecule type" value="Genomic_DNA"/>
</dbReference>
<dbReference type="GO" id="GO:0030833">
    <property type="term" value="P:regulation of actin filament polymerization"/>
    <property type="evidence" value="ECO:0007669"/>
    <property type="project" value="InterPro"/>
</dbReference>
<evidence type="ECO:0000256" key="5">
    <source>
        <dbReference type="ARBA" id="ARBA00060329"/>
    </source>
</evidence>
<evidence type="ECO:0000256" key="3">
    <source>
        <dbReference type="ARBA" id="ARBA00022490"/>
    </source>
</evidence>
<evidence type="ECO:0000313" key="8">
    <source>
        <dbReference type="Proteomes" id="UP000478052"/>
    </source>
</evidence>
<keyword evidence="4 6" id="KW-0206">Cytoskeleton</keyword>
<evidence type="ECO:0000256" key="1">
    <source>
        <dbReference type="ARBA" id="ARBA00004245"/>
    </source>
</evidence>
<evidence type="ECO:0000256" key="2">
    <source>
        <dbReference type="ARBA" id="ARBA00006084"/>
    </source>
</evidence>
<dbReference type="GO" id="GO:0005885">
    <property type="term" value="C:Arp2/3 protein complex"/>
    <property type="evidence" value="ECO:0007669"/>
    <property type="project" value="InterPro"/>
</dbReference>
<dbReference type="InterPro" id="IPR006789">
    <property type="entry name" value="ARPC5"/>
</dbReference>
<evidence type="ECO:0000256" key="6">
    <source>
        <dbReference type="RuleBase" id="RU004301"/>
    </source>
</evidence>
<dbReference type="AlphaFoldDB" id="A0A6G0YJ99"/>